<dbReference type="PANTHER" id="PTHR33116:SF78">
    <property type="entry name" value="OS12G0587133 PROTEIN"/>
    <property type="match status" value="1"/>
</dbReference>
<dbReference type="Proteomes" id="UP000594261">
    <property type="component" value="Chromosome 2"/>
</dbReference>
<accession>A0A7N2KUK5</accession>
<dbReference type="Gramene" id="QL02p028186:mrna">
    <property type="protein sequence ID" value="QL02p028186:mrna"/>
    <property type="gene ID" value="QL02p028186"/>
</dbReference>
<reference evidence="2" key="2">
    <citation type="submission" date="2021-01" db="UniProtKB">
        <authorList>
            <consortium name="EnsemblPlants"/>
        </authorList>
    </citation>
    <scope>IDENTIFICATION</scope>
</reference>
<dbReference type="InterPro" id="IPR036691">
    <property type="entry name" value="Endo/exonu/phosph_ase_sf"/>
</dbReference>
<protein>
    <recommendedName>
        <fullName evidence="1">Reverse transcriptase zinc-binding domain-containing protein</fullName>
    </recommendedName>
</protein>
<dbReference type="InParanoid" id="A0A7N2KUK5"/>
<dbReference type="Pfam" id="PF13966">
    <property type="entry name" value="zf-RVT"/>
    <property type="match status" value="1"/>
</dbReference>
<evidence type="ECO:0000259" key="1">
    <source>
        <dbReference type="Pfam" id="PF13966"/>
    </source>
</evidence>
<sequence>MLSEAPKCLPGPTTLEGRVVGARRSTEGLNIGMTNLVENKRRSLLHFKSNWIEHAYGKKSELGNSNWARKSLTIEVIGERKRRVAWNKGDLKSSLWVSRDQREHASRGSKVHKFPRVGSVQDGPLVGLPVISFPEPTSPSWTEVGESPTMGDPRSLSLEAHALVLSETTHKASLASVALDISEESPAPPEKASTAQQQALMLTAASCSAKATVMEGIRFPDGFHARASPATLDGAVSAPFHPTEHLGCHAETSAEDESLISSGLCAVDSPFTLGKAITEGDRALKGLELSNYMLSPPRVGIEDLGVPGGDEGGQVEGASDIQGLDTSQQANQLELALTEGLGDVVSSSPLMTINPLELVVTAELNSNSEVMRFDNTSNVSNWVKQRLPGFGKMMGLPLCQHKKRCTMLLQRLETEFKAANLVHRKDAAHRKAVSKDKGKRELRNLISSEWNCDVVCLQETKLAGMDRQLISSLWSCAYIDWVALDADQTAGGVLMMWDRRALEKLEVMSSMFRIDRALVSYNWEDHFPDVTQRVLPRPISDHFSILVETGGILRGKSPFRFENIWLKTDGFKDRVHSWWNRYSFSSTPSFVLAKKLKALKEDLIQWNRSEFGNVERQRKELLEVLKLLDVKEGEFGLSKGVSKFEKSLNATFIALIPKKNGAPNIRDFRPISLVGSVHKILAKAAGRQGGGVGVSRLLLADDTILFCDANKEQILHVRMLLLCFQAVTGLKVNALKSEMVLIEEVPNVFVLAEILGCRVGSLPMTYLGMPLGASHKFPTVWNPILKKFEHSHIPTREGSDRMRWKLMTSVDFTVRSFYEFLWSSPSMSFPWKAIWRTKAPRRVSFFVWTAARGEILTCKNLIKRVTQWMFGVQWGTTGEGS</sequence>
<dbReference type="PANTHER" id="PTHR33116">
    <property type="entry name" value="REVERSE TRANSCRIPTASE ZINC-BINDING DOMAIN-CONTAINING PROTEIN-RELATED-RELATED"/>
    <property type="match status" value="1"/>
</dbReference>
<keyword evidence="3" id="KW-1185">Reference proteome</keyword>
<proteinExistence type="predicted"/>
<dbReference type="InterPro" id="IPR026960">
    <property type="entry name" value="RVT-Znf"/>
</dbReference>
<evidence type="ECO:0000313" key="2">
    <source>
        <dbReference type="EnsemblPlants" id="QL02p028186:mrna"/>
    </source>
</evidence>
<name>A0A7N2KUK5_QUELO</name>
<reference evidence="3" key="1">
    <citation type="journal article" date="2016" name="G3 (Bethesda)">
        <title>First Draft Assembly and Annotation of the Genome of a California Endemic Oak Quercus lobata Nee (Fagaceae).</title>
        <authorList>
            <person name="Sork V.L."/>
            <person name="Fitz-Gibbon S.T."/>
            <person name="Puiu D."/>
            <person name="Crepeau M."/>
            <person name="Gugger P.F."/>
            <person name="Sherman R."/>
            <person name="Stevens K."/>
            <person name="Langley C.H."/>
            <person name="Pellegrini M."/>
            <person name="Salzberg S.L."/>
        </authorList>
    </citation>
    <scope>NUCLEOTIDE SEQUENCE [LARGE SCALE GENOMIC DNA]</scope>
    <source>
        <strain evidence="3">cv. SW786</strain>
    </source>
</reference>
<dbReference type="EnsemblPlants" id="QL02p028186:mrna">
    <property type="protein sequence ID" value="QL02p028186:mrna"/>
    <property type="gene ID" value="QL02p028186"/>
</dbReference>
<evidence type="ECO:0000313" key="3">
    <source>
        <dbReference type="Proteomes" id="UP000594261"/>
    </source>
</evidence>
<organism evidence="2 3">
    <name type="scientific">Quercus lobata</name>
    <name type="common">Valley oak</name>
    <dbReference type="NCBI Taxonomy" id="97700"/>
    <lineage>
        <taxon>Eukaryota</taxon>
        <taxon>Viridiplantae</taxon>
        <taxon>Streptophyta</taxon>
        <taxon>Embryophyta</taxon>
        <taxon>Tracheophyta</taxon>
        <taxon>Spermatophyta</taxon>
        <taxon>Magnoliopsida</taxon>
        <taxon>eudicotyledons</taxon>
        <taxon>Gunneridae</taxon>
        <taxon>Pentapetalae</taxon>
        <taxon>rosids</taxon>
        <taxon>fabids</taxon>
        <taxon>Fagales</taxon>
        <taxon>Fagaceae</taxon>
        <taxon>Quercus</taxon>
    </lineage>
</organism>
<dbReference type="SUPFAM" id="SSF56219">
    <property type="entry name" value="DNase I-like"/>
    <property type="match status" value="1"/>
</dbReference>
<dbReference type="AlphaFoldDB" id="A0A7N2KUK5"/>
<feature type="domain" description="Reverse transcriptase zinc-binding" evidence="1">
    <location>
        <begin position="812"/>
        <end position="866"/>
    </location>
</feature>